<name>A0A7C5P7M2_THELI</name>
<dbReference type="InterPro" id="IPR036390">
    <property type="entry name" value="WH_DNA-bd_sf"/>
</dbReference>
<dbReference type="AlphaFoldDB" id="A0A7C5P7M2"/>
<dbReference type="GO" id="GO:0003677">
    <property type="term" value="F:DNA binding"/>
    <property type="evidence" value="ECO:0007669"/>
    <property type="project" value="UniProtKB-KW"/>
</dbReference>
<proteinExistence type="predicted"/>
<keyword evidence="1" id="KW-0238">DNA-binding</keyword>
<accession>A0A7C5P7M2</accession>
<dbReference type="SUPFAM" id="SSF46785">
    <property type="entry name" value="Winged helix' DNA-binding domain"/>
    <property type="match status" value="1"/>
</dbReference>
<dbReference type="InterPro" id="IPR036388">
    <property type="entry name" value="WH-like_DNA-bd_sf"/>
</dbReference>
<organism evidence="1">
    <name type="scientific">Thermococcus litoralis</name>
    <dbReference type="NCBI Taxonomy" id="2265"/>
    <lineage>
        <taxon>Archaea</taxon>
        <taxon>Methanobacteriati</taxon>
        <taxon>Methanobacteriota</taxon>
        <taxon>Thermococci</taxon>
        <taxon>Thermococcales</taxon>
        <taxon>Thermococcaceae</taxon>
        <taxon>Thermococcus</taxon>
    </lineage>
</organism>
<gene>
    <name evidence="1" type="ORF">ENL40_08150</name>
</gene>
<sequence>MGKLDDVLELIKEGVRTSKEIAERLDLTVEEVDGIIKILESLGYVEKVEMSSSCQSCPLKKICPGSCIVFKGSLYELKKSDKKGT</sequence>
<evidence type="ECO:0000313" key="1">
    <source>
        <dbReference type="EMBL" id="HHI01411.1"/>
    </source>
</evidence>
<dbReference type="EMBL" id="DRTU01000329">
    <property type="protein sequence ID" value="HHI01411.1"/>
    <property type="molecule type" value="Genomic_DNA"/>
</dbReference>
<protein>
    <submittedName>
        <fullName evidence="1">DNA-binding protein</fullName>
    </submittedName>
</protein>
<dbReference type="Gene3D" id="1.10.10.10">
    <property type="entry name" value="Winged helix-like DNA-binding domain superfamily/Winged helix DNA-binding domain"/>
    <property type="match status" value="1"/>
</dbReference>
<comment type="caution">
    <text evidence="1">The sequence shown here is derived from an EMBL/GenBank/DDBJ whole genome shotgun (WGS) entry which is preliminary data.</text>
</comment>
<reference evidence="1" key="1">
    <citation type="journal article" date="2020" name="mSystems">
        <title>Genome- and Community-Level Interaction Insights into Carbon Utilization and Element Cycling Functions of Hydrothermarchaeota in Hydrothermal Sediment.</title>
        <authorList>
            <person name="Zhou Z."/>
            <person name="Liu Y."/>
            <person name="Xu W."/>
            <person name="Pan J."/>
            <person name="Luo Z.H."/>
            <person name="Li M."/>
        </authorList>
    </citation>
    <scope>NUCLEOTIDE SEQUENCE [LARGE SCALE GENOMIC DNA]</scope>
    <source>
        <strain evidence="1">HyVt-93</strain>
    </source>
</reference>
<dbReference type="Proteomes" id="UP000886217">
    <property type="component" value="Unassembled WGS sequence"/>
</dbReference>